<keyword evidence="4 5" id="KW-0472">Membrane</keyword>
<dbReference type="PIRSF" id="PIRSF031578">
    <property type="entry name" value="Uncharacterised_Vanz_RDD-cont"/>
    <property type="match status" value="1"/>
</dbReference>
<evidence type="ECO:0000256" key="4">
    <source>
        <dbReference type="ARBA" id="ARBA00023136"/>
    </source>
</evidence>
<evidence type="ECO:0000313" key="8">
    <source>
        <dbReference type="EMBL" id="MDQ0360147.1"/>
    </source>
</evidence>
<comment type="subcellular location">
    <subcellularLocation>
        <location evidence="1">Membrane</location>
        <topology evidence="1">Multi-pass membrane protein</topology>
    </subcellularLocation>
</comment>
<dbReference type="InterPro" id="IPR021192">
    <property type="entry name" value="UCP031578_Vanz/RDD"/>
</dbReference>
<evidence type="ECO:0000259" key="6">
    <source>
        <dbReference type="Pfam" id="PF04892"/>
    </source>
</evidence>
<feature type="transmembrane region" description="Helical" evidence="5">
    <location>
        <begin position="140"/>
        <end position="162"/>
    </location>
</feature>
<dbReference type="PANTHER" id="PTHR36834:SF1">
    <property type="entry name" value="INTEGRAL MEMBRANE PROTEIN"/>
    <property type="match status" value="1"/>
</dbReference>
<feature type="transmembrane region" description="Helical" evidence="5">
    <location>
        <begin position="12"/>
        <end position="31"/>
    </location>
</feature>
<dbReference type="Pfam" id="PF06271">
    <property type="entry name" value="RDD"/>
    <property type="match status" value="1"/>
</dbReference>
<feature type="transmembrane region" description="Helical" evidence="5">
    <location>
        <begin position="326"/>
        <end position="349"/>
    </location>
</feature>
<dbReference type="RefSeq" id="WP_307405810.1">
    <property type="nucleotide sequence ID" value="NZ_JAUSUR010000001.1"/>
</dbReference>
<comment type="caution">
    <text evidence="8">The sequence shown here is derived from an EMBL/GenBank/DDBJ whole genome shotgun (WGS) entry which is preliminary data.</text>
</comment>
<feature type="transmembrane region" description="Helical" evidence="5">
    <location>
        <begin position="43"/>
        <end position="63"/>
    </location>
</feature>
<feature type="transmembrane region" description="Helical" evidence="5">
    <location>
        <begin position="174"/>
        <end position="197"/>
    </location>
</feature>
<dbReference type="Proteomes" id="UP001230220">
    <property type="component" value="Unassembled WGS sequence"/>
</dbReference>
<dbReference type="Pfam" id="PF04892">
    <property type="entry name" value="VanZ"/>
    <property type="match status" value="1"/>
</dbReference>
<sequence>MSTYLFSIETAAITFPIIAFLLAIPYMIYQYHKYGSIPWLRTLIIYSFFLYLLVIYYLAILPLPDPEEVAKLTTPRYQLLPFYFIIDIVKNADTSLHGTALVINIIRNPEFYTTFLNILMFIPFGVYMRYYFKLSLKRTILYSFLLSLFIELTQLSGLYFIYPRPYRLFDVDDLMINTLGGLSGYLIAPLFTFFLPSRETIDKTSMKKSENVKFFRRLAALIIDYIVIQLLLTIISFFINLTTIDTYGLFYFLYFFLSTTFTKGSTIGKRIVNIKVVGISEHTGIWQYALRYFLLYVVTFQAFTIGVDTLSYLLTNTIEILPRIALYGFVILCFLINIIFFVELLISVFRKNYRFLYEKLSNTKNISTFHDETTNTI</sequence>
<evidence type="ECO:0000313" key="9">
    <source>
        <dbReference type="Proteomes" id="UP001230220"/>
    </source>
</evidence>
<proteinExistence type="predicted"/>
<organism evidence="8 9">
    <name type="scientific">Breznakia pachnodae</name>
    <dbReference type="NCBI Taxonomy" id="265178"/>
    <lineage>
        <taxon>Bacteria</taxon>
        <taxon>Bacillati</taxon>
        <taxon>Bacillota</taxon>
        <taxon>Erysipelotrichia</taxon>
        <taxon>Erysipelotrichales</taxon>
        <taxon>Erysipelotrichaceae</taxon>
        <taxon>Breznakia</taxon>
    </lineage>
</organism>
<keyword evidence="3 5" id="KW-1133">Transmembrane helix</keyword>
<evidence type="ECO:0000256" key="5">
    <source>
        <dbReference type="SAM" id="Phobius"/>
    </source>
</evidence>
<feature type="transmembrane region" description="Helical" evidence="5">
    <location>
        <begin position="251"/>
        <end position="272"/>
    </location>
</feature>
<dbReference type="EMBL" id="JAUSUR010000001">
    <property type="protein sequence ID" value="MDQ0360147.1"/>
    <property type="molecule type" value="Genomic_DNA"/>
</dbReference>
<accession>A0ABU0DZU3</accession>
<evidence type="ECO:0000259" key="7">
    <source>
        <dbReference type="Pfam" id="PF06271"/>
    </source>
</evidence>
<reference evidence="8 9" key="1">
    <citation type="submission" date="2023-07" db="EMBL/GenBank/DDBJ databases">
        <title>Genomic Encyclopedia of Type Strains, Phase IV (KMG-IV): sequencing the most valuable type-strain genomes for metagenomic binning, comparative biology and taxonomic classification.</title>
        <authorList>
            <person name="Goeker M."/>
        </authorList>
    </citation>
    <scope>NUCLEOTIDE SEQUENCE [LARGE SCALE GENOMIC DNA]</scope>
    <source>
        <strain evidence="8 9">DSM 16784</strain>
    </source>
</reference>
<protein>
    <submittedName>
        <fullName evidence="8">Glycopeptide antibiotics resistance protein</fullName>
    </submittedName>
</protein>
<gene>
    <name evidence="8" type="ORF">J2S15_000878</name>
</gene>
<name>A0ABU0DZU3_9FIRM</name>
<feature type="domain" description="VanZ-like" evidence="6">
    <location>
        <begin position="48"/>
        <end position="191"/>
    </location>
</feature>
<dbReference type="InterPro" id="IPR053150">
    <property type="entry name" value="Teicoplanin_resist-assoc"/>
</dbReference>
<feature type="transmembrane region" description="Helical" evidence="5">
    <location>
        <begin position="293"/>
        <end position="314"/>
    </location>
</feature>
<evidence type="ECO:0000256" key="1">
    <source>
        <dbReference type="ARBA" id="ARBA00004141"/>
    </source>
</evidence>
<keyword evidence="9" id="KW-1185">Reference proteome</keyword>
<dbReference type="PANTHER" id="PTHR36834">
    <property type="entry name" value="MEMBRANE PROTEIN-RELATED"/>
    <property type="match status" value="1"/>
</dbReference>
<evidence type="ECO:0000256" key="3">
    <source>
        <dbReference type="ARBA" id="ARBA00022989"/>
    </source>
</evidence>
<feature type="transmembrane region" description="Helical" evidence="5">
    <location>
        <begin position="218"/>
        <end position="239"/>
    </location>
</feature>
<dbReference type="InterPro" id="IPR006976">
    <property type="entry name" value="VanZ-like"/>
</dbReference>
<evidence type="ECO:0000256" key="2">
    <source>
        <dbReference type="ARBA" id="ARBA00022692"/>
    </source>
</evidence>
<feature type="domain" description="RDD" evidence="7">
    <location>
        <begin position="213"/>
        <end position="341"/>
    </location>
</feature>
<feature type="transmembrane region" description="Helical" evidence="5">
    <location>
        <begin position="111"/>
        <end position="128"/>
    </location>
</feature>
<keyword evidence="2 5" id="KW-0812">Transmembrane</keyword>
<dbReference type="InterPro" id="IPR010432">
    <property type="entry name" value="RDD"/>
</dbReference>